<evidence type="ECO:0000256" key="4">
    <source>
        <dbReference type="ARBA" id="ARBA00022679"/>
    </source>
</evidence>
<dbReference type="SMART" id="SM00387">
    <property type="entry name" value="HATPase_c"/>
    <property type="match status" value="1"/>
</dbReference>
<dbReference type="Pfam" id="PF02518">
    <property type="entry name" value="HATPase_c"/>
    <property type="match status" value="1"/>
</dbReference>
<keyword evidence="4" id="KW-0808">Transferase</keyword>
<dbReference type="OrthoDB" id="5522855at2"/>
<dbReference type="PRINTS" id="PR00344">
    <property type="entry name" value="BCTRLSENSOR"/>
</dbReference>
<comment type="caution">
    <text evidence="7">The sequence shown here is derived from an EMBL/GenBank/DDBJ whole genome shotgun (WGS) entry which is preliminary data.</text>
</comment>
<dbReference type="GO" id="GO:0004673">
    <property type="term" value="F:protein histidine kinase activity"/>
    <property type="evidence" value="ECO:0007669"/>
    <property type="project" value="UniProtKB-EC"/>
</dbReference>
<name>A0A2S9WVE1_9FLAO</name>
<dbReference type="InterPro" id="IPR036890">
    <property type="entry name" value="HATPase_C_sf"/>
</dbReference>
<dbReference type="EMBL" id="MQUC01000003">
    <property type="protein sequence ID" value="PRP67438.1"/>
    <property type="molecule type" value="Genomic_DNA"/>
</dbReference>
<dbReference type="PANTHER" id="PTHR43304:SF1">
    <property type="entry name" value="PAC DOMAIN-CONTAINING PROTEIN"/>
    <property type="match status" value="1"/>
</dbReference>
<dbReference type="PROSITE" id="PS50109">
    <property type="entry name" value="HIS_KIN"/>
    <property type="match status" value="1"/>
</dbReference>
<dbReference type="Proteomes" id="UP000239532">
    <property type="component" value="Unassembled WGS sequence"/>
</dbReference>
<dbReference type="SUPFAM" id="SSF55874">
    <property type="entry name" value="ATPase domain of HSP90 chaperone/DNA topoisomerase II/histidine kinase"/>
    <property type="match status" value="1"/>
</dbReference>
<keyword evidence="3" id="KW-0597">Phosphoprotein</keyword>
<dbReference type="PANTHER" id="PTHR43304">
    <property type="entry name" value="PHYTOCHROME-LIKE PROTEIN CPH1"/>
    <property type="match status" value="1"/>
</dbReference>
<comment type="catalytic activity">
    <reaction evidence="1">
        <text>ATP + protein L-histidine = ADP + protein N-phospho-L-histidine.</text>
        <dbReference type="EC" id="2.7.13.3"/>
    </reaction>
</comment>
<keyword evidence="5" id="KW-0418">Kinase</keyword>
<dbReference type="Gene3D" id="3.30.565.10">
    <property type="entry name" value="Histidine kinase-like ATPase, C-terminal domain"/>
    <property type="match status" value="1"/>
</dbReference>
<dbReference type="EC" id="2.7.13.3" evidence="2"/>
<protein>
    <recommendedName>
        <fullName evidence="2">histidine kinase</fullName>
        <ecNumber evidence="2">2.7.13.3</ecNumber>
    </recommendedName>
</protein>
<accession>A0A2S9WVE1</accession>
<organism evidence="7 8">
    <name type="scientific">Nonlabens agnitus</name>
    <dbReference type="NCBI Taxonomy" id="870484"/>
    <lineage>
        <taxon>Bacteria</taxon>
        <taxon>Pseudomonadati</taxon>
        <taxon>Bacteroidota</taxon>
        <taxon>Flavobacteriia</taxon>
        <taxon>Flavobacteriales</taxon>
        <taxon>Flavobacteriaceae</taxon>
        <taxon>Nonlabens</taxon>
    </lineage>
</organism>
<evidence type="ECO:0000313" key="7">
    <source>
        <dbReference type="EMBL" id="PRP67438.1"/>
    </source>
</evidence>
<feature type="domain" description="Histidine kinase" evidence="6">
    <location>
        <begin position="156"/>
        <end position="364"/>
    </location>
</feature>
<proteinExistence type="predicted"/>
<evidence type="ECO:0000259" key="6">
    <source>
        <dbReference type="PROSITE" id="PS50109"/>
    </source>
</evidence>
<evidence type="ECO:0000256" key="3">
    <source>
        <dbReference type="ARBA" id="ARBA00022553"/>
    </source>
</evidence>
<dbReference type="InterPro" id="IPR004358">
    <property type="entry name" value="Sig_transdc_His_kin-like_C"/>
</dbReference>
<evidence type="ECO:0000256" key="2">
    <source>
        <dbReference type="ARBA" id="ARBA00012438"/>
    </source>
</evidence>
<reference evidence="7 8" key="1">
    <citation type="submission" date="2016-11" db="EMBL/GenBank/DDBJ databases">
        <title>Trade-off between light-utilization and light-protection in marine flavobacteria.</title>
        <authorList>
            <person name="Kumagai Y."/>
        </authorList>
    </citation>
    <scope>NUCLEOTIDE SEQUENCE [LARGE SCALE GENOMIC DNA]</scope>
    <source>
        <strain evidence="7 8">JCM 17109</strain>
    </source>
</reference>
<gene>
    <name evidence="7" type="ORF">BST86_10205</name>
</gene>
<dbReference type="InterPro" id="IPR003594">
    <property type="entry name" value="HATPase_dom"/>
</dbReference>
<dbReference type="AlphaFoldDB" id="A0A2S9WVE1"/>
<evidence type="ECO:0000256" key="5">
    <source>
        <dbReference type="ARBA" id="ARBA00022777"/>
    </source>
</evidence>
<keyword evidence="8" id="KW-1185">Reference proteome</keyword>
<evidence type="ECO:0000256" key="1">
    <source>
        <dbReference type="ARBA" id="ARBA00000085"/>
    </source>
</evidence>
<dbReference type="InterPro" id="IPR005467">
    <property type="entry name" value="His_kinase_dom"/>
</dbReference>
<dbReference type="RefSeq" id="WP_105983171.1">
    <property type="nucleotide sequence ID" value="NZ_MQUC01000003.1"/>
</dbReference>
<evidence type="ECO:0000313" key="8">
    <source>
        <dbReference type="Proteomes" id="UP000239532"/>
    </source>
</evidence>
<dbReference type="Gene3D" id="3.30.450.20">
    <property type="entry name" value="PAS domain"/>
    <property type="match status" value="1"/>
</dbReference>
<sequence length="364" mass="41183">MLDNPDYFKSSLEDKAYFLEEVAAATKTGVYAINFKENQFFIDAIGRSILDIPDALNPTISEASKLFFEKQDFKDLLETCLAGEFLEADIQMISCNKEKIWMRFTGKPKYNNNHEIVGIRGIFTSIDKYVREREEVVRHSKVIEAQNERLLHFAHIVSHNLRSHSSNLELTLELFNDIKHDDRSSVFYSYLEEVSLNLSATLKHLNQVVTLNSQATNRTVVKIDEIVNQVLEIYKTELHRILAEVEINVDQLNSIEYVPAFLHGILVTLVSNAIENRSQARSLKISISTKISKDKKLLVVRDNGSGMDLTGVGSSLFKVHHKEHPDGKTKGLGLFLAKNQVEAMGGDIVVKSKKDQGATFTIKL</sequence>
<dbReference type="InterPro" id="IPR052162">
    <property type="entry name" value="Sensor_kinase/Photoreceptor"/>
</dbReference>